<dbReference type="KEGG" id="nfn:NFRAN_0555"/>
<dbReference type="GO" id="GO:0016887">
    <property type="term" value="F:ATP hydrolysis activity"/>
    <property type="evidence" value="ECO:0007669"/>
    <property type="project" value="InterPro"/>
</dbReference>
<organism evidence="2 3">
    <name type="scientific">Candidatus Nitrosocosmicus franklandianus</name>
    <dbReference type="NCBI Taxonomy" id="1798806"/>
    <lineage>
        <taxon>Archaea</taxon>
        <taxon>Nitrososphaerota</taxon>
        <taxon>Nitrososphaeria</taxon>
        <taxon>Nitrososphaerales</taxon>
        <taxon>Nitrososphaeraceae</taxon>
        <taxon>Candidatus Nitrosocosmicus</taxon>
    </lineage>
</organism>
<evidence type="ECO:0000259" key="1">
    <source>
        <dbReference type="Pfam" id="PF07728"/>
    </source>
</evidence>
<dbReference type="OrthoDB" id="6798at2157"/>
<dbReference type="SUPFAM" id="SSF52540">
    <property type="entry name" value="P-loop containing nucleoside triphosphate hydrolases"/>
    <property type="match status" value="1"/>
</dbReference>
<feature type="domain" description="ATPase dynein-related AAA" evidence="1">
    <location>
        <begin position="181"/>
        <end position="295"/>
    </location>
</feature>
<sequence>MSRADTILELVKASYSTQPSYKNPSFYGVPENYDQVKTLRDLLEINYKYSSTKKQLRENLIIRIKNNENPFVGIIGFDDTVIPAIKRGLLAGHDILFVGHIGQGKTRLAELISEKLLSPIPIVEGTLTNDIPTELPYTHLVDLINGKEIEKKTPEFHVSKDCEELIRNNGLDTRIKWVDGKQRYRYVLATPDISVKDLVGQIDVVKIIKKGIELYDIDSYSPGYLLQSRYGILCLDELPVLDPRKQVTLLSVLQEGRFTTGAYPVFFKPDVKIIATANPMDYTHSGKIIEPLADRLKSHIETHYPNTIQDETLILIQEMDMLNRDYKSTFLPVFILETITRIFQKIRNHPEVNSDRGVSVRSTIHSLEALIGEVECKRAIHNNILVIPRFSDLQCIFQSSKFELDEIEDTSENRIEFLNNIIREVMQETSLHFFNGFFKSPDLVAIRNDFKDKSFTITQNQYQIQNFKLQEKEPDSNTKALSNGRLLYTTQLKQFPQLTNVVKRAVEELRNKQNDLIKLAKGFGIERNLEYIEFKSEFNESNLGNDNDDKEEELWAAMIELLLEYLRFTSPPILDKKDDTFEGTIGNV</sequence>
<dbReference type="Pfam" id="PF07728">
    <property type="entry name" value="AAA_5"/>
    <property type="match status" value="1"/>
</dbReference>
<dbReference type="PANTHER" id="PTHR30267">
    <property type="entry name" value="PROTEIN KINASE PRKA"/>
    <property type="match status" value="1"/>
</dbReference>
<dbReference type="GO" id="GO:0005524">
    <property type="term" value="F:ATP binding"/>
    <property type="evidence" value="ECO:0007669"/>
    <property type="project" value="InterPro"/>
</dbReference>
<dbReference type="AlphaFoldDB" id="A0A484I9G0"/>
<gene>
    <name evidence="2" type="ORF">NFRAN_0555</name>
</gene>
<accession>A0A484I9G0</accession>
<dbReference type="RefSeq" id="WP_172602053.1">
    <property type="nucleotide sequence ID" value="NZ_LR216287.1"/>
</dbReference>
<dbReference type="InterPro" id="IPR027417">
    <property type="entry name" value="P-loop_NTPase"/>
</dbReference>
<protein>
    <submittedName>
        <fullName evidence="2">AAA domain (Dynein-related subfamily)</fullName>
    </submittedName>
</protein>
<evidence type="ECO:0000313" key="2">
    <source>
        <dbReference type="EMBL" id="VFJ12877.1"/>
    </source>
</evidence>
<proteinExistence type="predicted"/>
<dbReference type="Gene3D" id="3.40.50.300">
    <property type="entry name" value="P-loop containing nucleotide triphosphate hydrolases"/>
    <property type="match status" value="1"/>
</dbReference>
<name>A0A484I9G0_9ARCH</name>
<dbReference type="Proteomes" id="UP000294299">
    <property type="component" value="Chromosome NFRAN"/>
</dbReference>
<dbReference type="PANTHER" id="PTHR30267:SF2">
    <property type="entry name" value="PROTEIN PRKA"/>
    <property type="match status" value="1"/>
</dbReference>
<dbReference type="InterPro" id="IPR011704">
    <property type="entry name" value="ATPase_dyneun-rel_AAA"/>
</dbReference>
<evidence type="ECO:0000313" key="3">
    <source>
        <dbReference type="Proteomes" id="UP000294299"/>
    </source>
</evidence>
<reference evidence="2 3" key="1">
    <citation type="submission" date="2019-02" db="EMBL/GenBank/DDBJ databases">
        <authorList>
            <person name="Lehtovirta-Morley E L."/>
        </authorList>
    </citation>
    <scope>NUCLEOTIDE SEQUENCE [LARGE SCALE GENOMIC DNA]</scope>
    <source>
        <strain evidence="2">NFRAN1</strain>
    </source>
</reference>
<keyword evidence="3" id="KW-1185">Reference proteome</keyword>
<dbReference type="GO" id="GO:0004672">
    <property type="term" value="F:protein kinase activity"/>
    <property type="evidence" value="ECO:0007669"/>
    <property type="project" value="TreeGrafter"/>
</dbReference>
<dbReference type="GeneID" id="39420072"/>
<dbReference type="EMBL" id="LR216287">
    <property type="protein sequence ID" value="VFJ12877.1"/>
    <property type="molecule type" value="Genomic_DNA"/>
</dbReference>